<dbReference type="PIRSF" id="PIRSF000239">
    <property type="entry name" value="AHPC"/>
    <property type="match status" value="1"/>
</dbReference>
<protein>
    <recommendedName>
        <fullName evidence="3">thioredoxin-dependent peroxiredoxin</fullName>
        <ecNumber evidence="3">1.11.1.24</ecNumber>
    </recommendedName>
    <alternativeName>
        <fullName evidence="9">Thioredoxin peroxidase</fullName>
    </alternativeName>
    <alternativeName>
        <fullName evidence="11">Thioredoxin-dependent peroxiredoxin Bcp</fullName>
    </alternativeName>
</protein>
<dbReference type="InterPro" id="IPR050924">
    <property type="entry name" value="Peroxiredoxin_BCP/PrxQ"/>
</dbReference>
<gene>
    <name evidence="16" type="ORF">AKJ09_07719</name>
</gene>
<evidence type="ECO:0000256" key="13">
    <source>
        <dbReference type="PIRSR" id="PIRSR000239-1"/>
    </source>
</evidence>
<dbReference type="FunFam" id="3.40.30.10:FF:000007">
    <property type="entry name" value="Thioredoxin-dependent thiol peroxidase"/>
    <property type="match status" value="1"/>
</dbReference>
<dbReference type="CDD" id="cd03017">
    <property type="entry name" value="PRX_BCP"/>
    <property type="match status" value="1"/>
</dbReference>
<comment type="function">
    <text evidence="1">Thiol-specific peroxidase that catalyzes the reduction of hydrogen peroxide and organic hydroperoxides to water and alcohols, respectively. Plays a role in cell protection against oxidative stress by detoxifying peroxides and as sensor of hydrogen peroxide-mediated signaling events.</text>
</comment>
<proteinExistence type="inferred from homology"/>
<dbReference type="EMBL" id="CP012333">
    <property type="protein sequence ID" value="AKV01056.1"/>
    <property type="molecule type" value="Genomic_DNA"/>
</dbReference>
<keyword evidence="5" id="KW-0049">Antioxidant</keyword>
<evidence type="ECO:0000256" key="3">
    <source>
        <dbReference type="ARBA" id="ARBA00013017"/>
    </source>
</evidence>
<feature type="compositionally biased region" description="Low complexity" evidence="14">
    <location>
        <begin position="179"/>
        <end position="190"/>
    </location>
</feature>
<dbReference type="SUPFAM" id="SSF52833">
    <property type="entry name" value="Thioredoxin-like"/>
    <property type="match status" value="1"/>
</dbReference>
<keyword evidence="4 16" id="KW-0575">Peroxidase</keyword>
<feature type="active site" description="Cysteine sulfenic acid (-SOH) intermediate; for peroxidase activity" evidence="13">
    <location>
        <position position="46"/>
    </location>
</feature>
<evidence type="ECO:0000256" key="12">
    <source>
        <dbReference type="ARBA" id="ARBA00049091"/>
    </source>
</evidence>
<dbReference type="InterPro" id="IPR013766">
    <property type="entry name" value="Thioredoxin_domain"/>
</dbReference>
<organism evidence="16 17">
    <name type="scientific">Labilithrix luteola</name>
    <dbReference type="NCBI Taxonomy" id="1391654"/>
    <lineage>
        <taxon>Bacteria</taxon>
        <taxon>Pseudomonadati</taxon>
        <taxon>Myxococcota</taxon>
        <taxon>Polyangia</taxon>
        <taxon>Polyangiales</taxon>
        <taxon>Labilitrichaceae</taxon>
        <taxon>Labilithrix</taxon>
    </lineage>
</organism>
<reference evidence="16 17" key="1">
    <citation type="submission" date="2015-08" db="EMBL/GenBank/DDBJ databases">
        <authorList>
            <person name="Babu N.S."/>
            <person name="Beckwith C.J."/>
            <person name="Beseler K.G."/>
            <person name="Brison A."/>
            <person name="Carone J.V."/>
            <person name="Caskin T.P."/>
            <person name="Diamond M."/>
            <person name="Durham M.E."/>
            <person name="Foxe J.M."/>
            <person name="Go M."/>
            <person name="Henderson B.A."/>
            <person name="Jones I.B."/>
            <person name="McGettigan J.A."/>
            <person name="Micheletti S.J."/>
            <person name="Nasrallah M.E."/>
            <person name="Ortiz D."/>
            <person name="Piller C.R."/>
            <person name="Privatt S.R."/>
            <person name="Schneider S.L."/>
            <person name="Sharp S."/>
            <person name="Smith T.C."/>
            <person name="Stanton J.D."/>
            <person name="Ullery H.E."/>
            <person name="Wilson R.J."/>
            <person name="Serrano M.G."/>
            <person name="Buck G."/>
            <person name="Lee V."/>
            <person name="Wang Y."/>
            <person name="Carvalho R."/>
            <person name="Voegtly L."/>
            <person name="Shi R."/>
            <person name="Duckworth R."/>
            <person name="Johnson A."/>
            <person name="Loviza R."/>
            <person name="Walstead R."/>
            <person name="Shah Z."/>
            <person name="Kiflezghi M."/>
            <person name="Wade K."/>
            <person name="Ball S.L."/>
            <person name="Bradley K.W."/>
            <person name="Asai D.J."/>
            <person name="Bowman C.A."/>
            <person name="Russell D.A."/>
            <person name="Pope W.H."/>
            <person name="Jacobs-Sera D."/>
            <person name="Hendrix R.W."/>
            <person name="Hatfull G.F."/>
        </authorList>
    </citation>
    <scope>NUCLEOTIDE SEQUENCE [LARGE SCALE GENOMIC DNA]</scope>
    <source>
        <strain evidence="16 17">DSM 27648</strain>
    </source>
</reference>
<accession>A0A0K1Q5E9</accession>
<evidence type="ECO:0000256" key="9">
    <source>
        <dbReference type="ARBA" id="ARBA00032824"/>
    </source>
</evidence>
<evidence type="ECO:0000256" key="2">
    <source>
        <dbReference type="ARBA" id="ARBA00011245"/>
    </source>
</evidence>
<name>A0A0K1Q5E9_9BACT</name>
<dbReference type="InterPro" id="IPR000866">
    <property type="entry name" value="AhpC/TSA"/>
</dbReference>
<feature type="domain" description="Thioredoxin" evidence="15">
    <location>
        <begin position="2"/>
        <end position="156"/>
    </location>
</feature>
<dbReference type="InterPro" id="IPR024706">
    <property type="entry name" value="Peroxiredoxin_AhpC-typ"/>
</dbReference>
<feature type="compositionally biased region" description="Basic residues" evidence="14">
    <location>
        <begin position="191"/>
        <end position="212"/>
    </location>
</feature>
<evidence type="ECO:0000256" key="11">
    <source>
        <dbReference type="ARBA" id="ARBA00042639"/>
    </source>
</evidence>
<keyword evidence="8" id="KW-0676">Redox-active center</keyword>
<evidence type="ECO:0000256" key="10">
    <source>
        <dbReference type="ARBA" id="ARBA00038489"/>
    </source>
</evidence>
<dbReference type="GO" id="GO:0045454">
    <property type="term" value="P:cell redox homeostasis"/>
    <property type="evidence" value="ECO:0007669"/>
    <property type="project" value="TreeGrafter"/>
</dbReference>
<feature type="region of interest" description="Disordered" evidence="14">
    <location>
        <begin position="153"/>
        <end position="212"/>
    </location>
</feature>
<comment type="subunit">
    <text evidence="2">Monomer.</text>
</comment>
<dbReference type="PANTHER" id="PTHR42801">
    <property type="entry name" value="THIOREDOXIN-DEPENDENT PEROXIDE REDUCTASE"/>
    <property type="match status" value="1"/>
</dbReference>
<dbReference type="Proteomes" id="UP000064967">
    <property type="component" value="Chromosome"/>
</dbReference>
<keyword evidence="6" id="KW-0560">Oxidoreductase</keyword>
<feature type="compositionally biased region" description="Low complexity" evidence="14">
    <location>
        <begin position="156"/>
        <end position="172"/>
    </location>
</feature>
<dbReference type="OrthoDB" id="9812811at2"/>
<evidence type="ECO:0000256" key="1">
    <source>
        <dbReference type="ARBA" id="ARBA00003330"/>
    </source>
</evidence>
<dbReference type="EC" id="1.11.1.24" evidence="3"/>
<dbReference type="PANTHER" id="PTHR42801:SF4">
    <property type="entry name" value="AHPC_TSA FAMILY PROTEIN"/>
    <property type="match status" value="1"/>
</dbReference>
<dbReference type="AlphaFoldDB" id="A0A0K1Q5E9"/>
<dbReference type="PATRIC" id="fig|1391654.3.peg.7829"/>
<dbReference type="Gene3D" id="3.40.30.10">
    <property type="entry name" value="Glutaredoxin"/>
    <property type="match status" value="1"/>
</dbReference>
<comment type="similarity">
    <text evidence="10">Belongs to the peroxiredoxin family. BCP/PrxQ subfamily.</text>
</comment>
<evidence type="ECO:0000256" key="4">
    <source>
        <dbReference type="ARBA" id="ARBA00022559"/>
    </source>
</evidence>
<dbReference type="Pfam" id="PF00578">
    <property type="entry name" value="AhpC-TSA"/>
    <property type="match status" value="1"/>
</dbReference>
<evidence type="ECO:0000313" key="16">
    <source>
        <dbReference type="EMBL" id="AKV01056.1"/>
    </source>
</evidence>
<evidence type="ECO:0000259" key="15">
    <source>
        <dbReference type="PROSITE" id="PS51352"/>
    </source>
</evidence>
<dbReference type="GO" id="GO:0008379">
    <property type="term" value="F:thioredoxin peroxidase activity"/>
    <property type="evidence" value="ECO:0007669"/>
    <property type="project" value="TreeGrafter"/>
</dbReference>
<evidence type="ECO:0000256" key="8">
    <source>
        <dbReference type="ARBA" id="ARBA00023284"/>
    </source>
</evidence>
<sequence>MLKEGDKAPDFSLETQDGKRASLRDLAPAGKTLVLFFYPKDSTPGCTREAQAFTASRKAIEKAGGVIAGISRDSVKSHNSFRDKFKLDVTLLSDPERKAHEAYGAWGEKTMYGKKVLGAIRSTFLVKDGKVVRVFPNVKVDGHADQVLAALSGESAPAAKKATPKKAAATKAAPKKAAAKPAAKKAAAAKPAKKVAAKKPATTKKKAGGKRA</sequence>
<comment type="catalytic activity">
    <reaction evidence="12">
        <text>a hydroperoxide + [thioredoxin]-dithiol = an alcohol + [thioredoxin]-disulfide + H2O</text>
        <dbReference type="Rhea" id="RHEA:62620"/>
        <dbReference type="Rhea" id="RHEA-COMP:10698"/>
        <dbReference type="Rhea" id="RHEA-COMP:10700"/>
        <dbReference type="ChEBI" id="CHEBI:15377"/>
        <dbReference type="ChEBI" id="CHEBI:29950"/>
        <dbReference type="ChEBI" id="CHEBI:30879"/>
        <dbReference type="ChEBI" id="CHEBI:35924"/>
        <dbReference type="ChEBI" id="CHEBI:50058"/>
        <dbReference type="EC" id="1.11.1.24"/>
    </reaction>
</comment>
<dbReference type="GO" id="GO:0034599">
    <property type="term" value="P:cellular response to oxidative stress"/>
    <property type="evidence" value="ECO:0007669"/>
    <property type="project" value="TreeGrafter"/>
</dbReference>
<keyword evidence="17" id="KW-1185">Reference proteome</keyword>
<evidence type="ECO:0000256" key="6">
    <source>
        <dbReference type="ARBA" id="ARBA00023002"/>
    </source>
</evidence>
<dbReference type="GO" id="GO:0005737">
    <property type="term" value="C:cytoplasm"/>
    <property type="evidence" value="ECO:0007669"/>
    <property type="project" value="TreeGrafter"/>
</dbReference>
<dbReference type="InterPro" id="IPR036249">
    <property type="entry name" value="Thioredoxin-like_sf"/>
</dbReference>
<evidence type="ECO:0000256" key="5">
    <source>
        <dbReference type="ARBA" id="ARBA00022862"/>
    </source>
</evidence>
<dbReference type="KEGG" id="llu:AKJ09_07719"/>
<evidence type="ECO:0000256" key="14">
    <source>
        <dbReference type="SAM" id="MobiDB-lite"/>
    </source>
</evidence>
<evidence type="ECO:0000313" key="17">
    <source>
        <dbReference type="Proteomes" id="UP000064967"/>
    </source>
</evidence>
<dbReference type="PROSITE" id="PS51352">
    <property type="entry name" value="THIOREDOXIN_2"/>
    <property type="match status" value="1"/>
</dbReference>
<keyword evidence="7" id="KW-1015">Disulfide bond</keyword>
<evidence type="ECO:0000256" key="7">
    <source>
        <dbReference type="ARBA" id="ARBA00023157"/>
    </source>
</evidence>
<dbReference type="STRING" id="1391654.AKJ09_07719"/>